<evidence type="ECO:0000256" key="8">
    <source>
        <dbReference type="ARBA" id="ARBA00042300"/>
    </source>
</evidence>
<keyword evidence="3" id="KW-0964">Secreted</keyword>
<dbReference type="GO" id="GO:0016158">
    <property type="term" value="F:inositol hexakisphosphate 3-phosphatase activity"/>
    <property type="evidence" value="ECO:0007669"/>
    <property type="project" value="UniProtKB-EC"/>
</dbReference>
<dbReference type="PANTHER" id="PTHR20963">
    <property type="entry name" value="MULTIPLE INOSITOL POLYPHOSPHATE PHOSPHATASE-RELATED"/>
    <property type="match status" value="1"/>
</dbReference>
<feature type="disulfide bond" evidence="16">
    <location>
        <begin position="379"/>
        <end position="388"/>
    </location>
</feature>
<evidence type="ECO:0000256" key="1">
    <source>
        <dbReference type="ARBA" id="ARBA00004613"/>
    </source>
</evidence>
<feature type="non-terminal residue" evidence="17">
    <location>
        <position position="1"/>
    </location>
</feature>
<evidence type="ECO:0000256" key="7">
    <source>
        <dbReference type="ARBA" id="ARBA00041857"/>
    </source>
</evidence>
<evidence type="ECO:0000256" key="6">
    <source>
        <dbReference type="ARBA" id="ARBA00023180"/>
    </source>
</evidence>
<comment type="catalytic activity">
    <reaction evidence="13">
        <text>1D-myo-inositol hexakisphosphate + H2O = 1D-myo-inositol 1,2,4,5,6-pentakisphosphate + phosphate</text>
        <dbReference type="Rhea" id="RHEA:16989"/>
        <dbReference type="ChEBI" id="CHEBI:15377"/>
        <dbReference type="ChEBI" id="CHEBI:43474"/>
        <dbReference type="ChEBI" id="CHEBI:57798"/>
        <dbReference type="ChEBI" id="CHEBI:58130"/>
        <dbReference type="EC" id="3.1.3.8"/>
    </reaction>
    <physiologicalReaction direction="left-to-right" evidence="13">
        <dbReference type="Rhea" id="RHEA:16990"/>
    </physiologicalReaction>
</comment>
<dbReference type="Pfam" id="PF00328">
    <property type="entry name" value="His_Phos_2"/>
    <property type="match status" value="1"/>
</dbReference>
<dbReference type="AlphaFoldDB" id="A0AAD7GBP2"/>
<dbReference type="Gene3D" id="3.40.50.1240">
    <property type="entry name" value="Phosphoglycerate mutase-like"/>
    <property type="match status" value="1"/>
</dbReference>
<evidence type="ECO:0000256" key="15">
    <source>
        <dbReference type="ARBA" id="ARBA00044262"/>
    </source>
</evidence>
<feature type="disulfide bond" evidence="16">
    <location>
        <begin position="167"/>
        <end position="411"/>
    </location>
</feature>
<dbReference type="CDD" id="cd07061">
    <property type="entry name" value="HP_HAP_like"/>
    <property type="match status" value="1"/>
</dbReference>
<dbReference type="SUPFAM" id="SSF53254">
    <property type="entry name" value="Phosphoglycerate mutase-like"/>
    <property type="match status" value="1"/>
</dbReference>
<comment type="subcellular location">
    <subcellularLocation>
        <location evidence="1">Secreted</location>
    </subcellularLocation>
</comment>
<evidence type="ECO:0000256" key="14">
    <source>
        <dbReference type="ARBA" id="ARBA00044106"/>
    </source>
</evidence>
<comment type="catalytic activity">
    <reaction evidence="12">
        <text>1D-myo-inositol 1,2,4,5,6-pentakisphosphate + H2O = 1D-myo-inositol 1,2,5,6-tetrakisphosphate + phosphate</text>
        <dbReference type="Rhea" id="RHEA:77115"/>
        <dbReference type="ChEBI" id="CHEBI:15377"/>
        <dbReference type="ChEBI" id="CHEBI:43474"/>
        <dbReference type="ChEBI" id="CHEBI:57798"/>
        <dbReference type="ChEBI" id="CHEBI:195535"/>
    </reaction>
    <physiologicalReaction direction="left-to-right" evidence="12">
        <dbReference type="Rhea" id="RHEA:77116"/>
    </physiologicalReaction>
</comment>
<dbReference type="PANTHER" id="PTHR20963:SF24">
    <property type="entry name" value="3-PHYTASE B"/>
    <property type="match status" value="1"/>
</dbReference>
<dbReference type="EMBL" id="JARKIE010000092">
    <property type="protein sequence ID" value="KAJ7686903.1"/>
    <property type="molecule type" value="Genomic_DNA"/>
</dbReference>
<evidence type="ECO:0000256" key="13">
    <source>
        <dbReference type="ARBA" id="ARBA00043788"/>
    </source>
</evidence>
<sequence length="413" mass="44560">PEFTLNTDIMRLWGASSPYFSAGMYTSPPAGCRVDQVNVLQCHDAHFPTSGAATTIISGINKLQSVHNFTDPRLDFLKNFAYALGVVDLVPFGAHQSFEAGEDAYSRYRNLLRPENLPFLRASSSARVINSATNWTAGHMPMCACLSPHRAPLTVLQGNDTLDDSMCANAGNSDAQTDALLAVFAPPITACLNRWAPGANVTDAETYSLSAPSTPSHQQQTLLLSPFCALFNADEFAAFEYSMDLDKYYGTGYGAYLGRVQGMGYINELLARLTHTPVNDSMQTNRTLDASPATFPLDRVLYADFSHNNQMTAIYAAMGLFLQAAPLNPTAAPAHMGMWVASRLVPFSAHMVVERLACACGAQYVRVLVNDAAQPLAFCADQKTPGVCELGAFVRSQAYARGGGDGDWATCFA</sequence>
<keyword evidence="18" id="KW-1185">Reference proteome</keyword>
<dbReference type="Proteomes" id="UP001221757">
    <property type="component" value="Unassembled WGS sequence"/>
</dbReference>
<dbReference type="GO" id="GO:0003993">
    <property type="term" value="F:acid phosphatase activity"/>
    <property type="evidence" value="ECO:0007669"/>
    <property type="project" value="TreeGrafter"/>
</dbReference>
<keyword evidence="5 16" id="KW-1015">Disulfide bond</keyword>
<evidence type="ECO:0000256" key="12">
    <source>
        <dbReference type="ARBA" id="ARBA00043748"/>
    </source>
</evidence>
<protein>
    <recommendedName>
        <fullName evidence="14">Phytase A</fullName>
    </recommendedName>
    <alternativeName>
        <fullName evidence="15">Histidine acid phosphatase phyA</fullName>
    </alternativeName>
    <alternativeName>
        <fullName evidence="8">Myo-inositol hexakisphosphate phosphohydrolase A</fullName>
    </alternativeName>
    <alternativeName>
        <fullName evidence="7">Myo-inositol-hexaphosphate 3-phosphohydrolase A</fullName>
    </alternativeName>
</protein>
<evidence type="ECO:0000256" key="4">
    <source>
        <dbReference type="ARBA" id="ARBA00022801"/>
    </source>
</evidence>
<organism evidence="17 18">
    <name type="scientific">Mycena rosella</name>
    <name type="common">Pink bonnet</name>
    <name type="synonym">Agaricus rosellus</name>
    <dbReference type="NCBI Taxonomy" id="1033263"/>
    <lineage>
        <taxon>Eukaryota</taxon>
        <taxon>Fungi</taxon>
        <taxon>Dikarya</taxon>
        <taxon>Basidiomycota</taxon>
        <taxon>Agaricomycotina</taxon>
        <taxon>Agaricomycetes</taxon>
        <taxon>Agaricomycetidae</taxon>
        <taxon>Agaricales</taxon>
        <taxon>Marasmiineae</taxon>
        <taxon>Mycenaceae</taxon>
        <taxon>Mycena</taxon>
    </lineage>
</organism>
<comment type="catalytic activity">
    <reaction evidence="11">
        <text>1D-myo-inositol 1,2,6-trisphosphate + H2O = 1D-myo-inositol 1,2-bisphosphate + phosphate</text>
        <dbReference type="Rhea" id="RHEA:77131"/>
        <dbReference type="ChEBI" id="CHEBI:15377"/>
        <dbReference type="ChEBI" id="CHEBI:43474"/>
        <dbReference type="ChEBI" id="CHEBI:195537"/>
        <dbReference type="ChEBI" id="CHEBI:195539"/>
    </reaction>
    <physiologicalReaction direction="left-to-right" evidence="11">
        <dbReference type="Rhea" id="RHEA:77132"/>
    </physiologicalReaction>
</comment>
<evidence type="ECO:0000256" key="10">
    <source>
        <dbReference type="ARBA" id="ARBA00043675"/>
    </source>
</evidence>
<evidence type="ECO:0000256" key="16">
    <source>
        <dbReference type="PIRSR" id="PIRSR000894-2"/>
    </source>
</evidence>
<evidence type="ECO:0000256" key="2">
    <source>
        <dbReference type="ARBA" id="ARBA00011245"/>
    </source>
</evidence>
<comment type="subunit">
    <text evidence="2">Monomer.</text>
</comment>
<comment type="catalytic activity">
    <reaction evidence="10">
        <text>1D-myo-inositol 1,2-bisphosphate + H2O = 1D-myo-inositol 2-phosphate + phosphate</text>
        <dbReference type="Rhea" id="RHEA:77135"/>
        <dbReference type="ChEBI" id="CHEBI:15377"/>
        <dbReference type="ChEBI" id="CHEBI:43474"/>
        <dbReference type="ChEBI" id="CHEBI:84142"/>
        <dbReference type="ChEBI" id="CHEBI:195539"/>
    </reaction>
    <physiologicalReaction direction="left-to-right" evidence="10">
        <dbReference type="Rhea" id="RHEA:77136"/>
    </physiologicalReaction>
</comment>
<feature type="disulfide bond" evidence="16">
    <location>
        <begin position="32"/>
        <end position="360"/>
    </location>
</feature>
<dbReference type="InterPro" id="IPR029033">
    <property type="entry name" value="His_PPase_superfam"/>
</dbReference>
<accession>A0AAD7GBP2</accession>
<name>A0AAD7GBP2_MYCRO</name>
<dbReference type="GO" id="GO:0005576">
    <property type="term" value="C:extracellular region"/>
    <property type="evidence" value="ECO:0007669"/>
    <property type="project" value="UniProtKB-SubCell"/>
</dbReference>
<proteinExistence type="predicted"/>
<evidence type="ECO:0000313" key="18">
    <source>
        <dbReference type="Proteomes" id="UP001221757"/>
    </source>
</evidence>
<evidence type="ECO:0000256" key="11">
    <source>
        <dbReference type="ARBA" id="ARBA00043721"/>
    </source>
</evidence>
<gene>
    <name evidence="17" type="ORF">B0H17DRAFT_1302519</name>
</gene>
<keyword evidence="6" id="KW-0325">Glycoprotein</keyword>
<comment type="caution">
    <text evidence="17">The sequence shown here is derived from an EMBL/GenBank/DDBJ whole genome shotgun (WGS) entry which is preliminary data.</text>
</comment>
<evidence type="ECO:0000256" key="9">
    <source>
        <dbReference type="ARBA" id="ARBA00043670"/>
    </source>
</evidence>
<dbReference type="PIRSF" id="PIRSF000894">
    <property type="entry name" value="Acid_phosphatase"/>
    <property type="match status" value="1"/>
</dbReference>
<dbReference type="InterPro" id="IPR000560">
    <property type="entry name" value="His_Pase_clade-2"/>
</dbReference>
<evidence type="ECO:0000256" key="5">
    <source>
        <dbReference type="ARBA" id="ARBA00023157"/>
    </source>
</evidence>
<evidence type="ECO:0000313" key="17">
    <source>
        <dbReference type="EMBL" id="KAJ7686903.1"/>
    </source>
</evidence>
<reference evidence="17" key="1">
    <citation type="submission" date="2023-03" db="EMBL/GenBank/DDBJ databases">
        <title>Massive genome expansion in bonnet fungi (Mycena s.s.) driven by repeated elements and novel gene families across ecological guilds.</title>
        <authorList>
            <consortium name="Lawrence Berkeley National Laboratory"/>
            <person name="Harder C.B."/>
            <person name="Miyauchi S."/>
            <person name="Viragh M."/>
            <person name="Kuo A."/>
            <person name="Thoen E."/>
            <person name="Andreopoulos B."/>
            <person name="Lu D."/>
            <person name="Skrede I."/>
            <person name="Drula E."/>
            <person name="Henrissat B."/>
            <person name="Morin E."/>
            <person name="Kohler A."/>
            <person name="Barry K."/>
            <person name="LaButti K."/>
            <person name="Morin E."/>
            <person name="Salamov A."/>
            <person name="Lipzen A."/>
            <person name="Mereny Z."/>
            <person name="Hegedus B."/>
            <person name="Baldrian P."/>
            <person name="Stursova M."/>
            <person name="Weitz H."/>
            <person name="Taylor A."/>
            <person name="Grigoriev I.V."/>
            <person name="Nagy L.G."/>
            <person name="Martin F."/>
            <person name="Kauserud H."/>
        </authorList>
    </citation>
    <scope>NUCLEOTIDE SEQUENCE</scope>
    <source>
        <strain evidence="17">CBHHK067</strain>
    </source>
</reference>
<dbReference type="InterPro" id="IPR016274">
    <property type="entry name" value="Histidine_acid_Pase_euk"/>
</dbReference>
<comment type="catalytic activity">
    <reaction evidence="9">
        <text>1D-myo-inositol 1,2,5,6-tetrakisphosphate + H2O = 1D-myo-inositol 1,2,6-trisphosphate + phosphate</text>
        <dbReference type="Rhea" id="RHEA:77119"/>
        <dbReference type="ChEBI" id="CHEBI:15377"/>
        <dbReference type="ChEBI" id="CHEBI:43474"/>
        <dbReference type="ChEBI" id="CHEBI:195535"/>
        <dbReference type="ChEBI" id="CHEBI:195537"/>
    </reaction>
    <physiologicalReaction direction="left-to-right" evidence="9">
        <dbReference type="Rhea" id="RHEA:77120"/>
    </physiologicalReaction>
</comment>
<evidence type="ECO:0000256" key="3">
    <source>
        <dbReference type="ARBA" id="ARBA00022525"/>
    </source>
</evidence>
<keyword evidence="4" id="KW-0378">Hydrolase</keyword>